<protein>
    <recommendedName>
        <fullName evidence="2">Rad60/SUMO-like domain-containing protein</fullName>
    </recommendedName>
</protein>
<organism evidence="3 4">
    <name type="scientific">Lentithecium fluviatile CBS 122367</name>
    <dbReference type="NCBI Taxonomy" id="1168545"/>
    <lineage>
        <taxon>Eukaryota</taxon>
        <taxon>Fungi</taxon>
        <taxon>Dikarya</taxon>
        <taxon>Ascomycota</taxon>
        <taxon>Pezizomycotina</taxon>
        <taxon>Dothideomycetes</taxon>
        <taxon>Pleosporomycetidae</taxon>
        <taxon>Pleosporales</taxon>
        <taxon>Massarineae</taxon>
        <taxon>Lentitheciaceae</taxon>
        <taxon>Lentithecium</taxon>
    </lineage>
</organism>
<dbReference type="EMBL" id="MU005580">
    <property type="protein sequence ID" value="KAF2684763.1"/>
    <property type="molecule type" value="Genomic_DNA"/>
</dbReference>
<dbReference type="AlphaFoldDB" id="A0A6G1J3H6"/>
<feature type="compositionally biased region" description="Basic and acidic residues" evidence="1">
    <location>
        <begin position="344"/>
        <end position="356"/>
    </location>
</feature>
<feature type="region of interest" description="Disordered" evidence="1">
    <location>
        <begin position="1"/>
        <end position="230"/>
    </location>
</feature>
<accession>A0A6G1J3H6</accession>
<dbReference type="InterPro" id="IPR022617">
    <property type="entry name" value="Rad60/SUMO-like_dom"/>
</dbReference>
<dbReference type="CDD" id="cd01763">
    <property type="entry name" value="Ubl_SUMO_like"/>
    <property type="match status" value="1"/>
</dbReference>
<feature type="region of interest" description="Disordered" evidence="1">
    <location>
        <begin position="344"/>
        <end position="369"/>
    </location>
</feature>
<dbReference type="OrthoDB" id="3365399at2759"/>
<feature type="compositionally biased region" description="Low complexity" evidence="1">
    <location>
        <begin position="1"/>
        <end position="10"/>
    </location>
</feature>
<evidence type="ECO:0000313" key="3">
    <source>
        <dbReference type="EMBL" id="KAF2684763.1"/>
    </source>
</evidence>
<proteinExistence type="predicted"/>
<gene>
    <name evidence="3" type="ORF">K458DRAFT_431068</name>
</gene>
<evidence type="ECO:0000256" key="1">
    <source>
        <dbReference type="SAM" id="MobiDB-lite"/>
    </source>
</evidence>
<keyword evidence="4" id="KW-1185">Reference proteome</keyword>
<name>A0A6G1J3H6_9PLEO</name>
<evidence type="ECO:0000313" key="4">
    <source>
        <dbReference type="Proteomes" id="UP000799291"/>
    </source>
</evidence>
<reference evidence="3" key="1">
    <citation type="journal article" date="2020" name="Stud. Mycol.">
        <title>101 Dothideomycetes genomes: a test case for predicting lifestyles and emergence of pathogens.</title>
        <authorList>
            <person name="Haridas S."/>
            <person name="Albert R."/>
            <person name="Binder M."/>
            <person name="Bloem J."/>
            <person name="Labutti K."/>
            <person name="Salamov A."/>
            <person name="Andreopoulos B."/>
            <person name="Baker S."/>
            <person name="Barry K."/>
            <person name="Bills G."/>
            <person name="Bluhm B."/>
            <person name="Cannon C."/>
            <person name="Castanera R."/>
            <person name="Culley D."/>
            <person name="Daum C."/>
            <person name="Ezra D."/>
            <person name="Gonzalez J."/>
            <person name="Henrissat B."/>
            <person name="Kuo A."/>
            <person name="Liang C."/>
            <person name="Lipzen A."/>
            <person name="Lutzoni F."/>
            <person name="Magnuson J."/>
            <person name="Mondo S."/>
            <person name="Nolan M."/>
            <person name="Ohm R."/>
            <person name="Pangilinan J."/>
            <person name="Park H.-J."/>
            <person name="Ramirez L."/>
            <person name="Alfaro M."/>
            <person name="Sun H."/>
            <person name="Tritt A."/>
            <person name="Yoshinaga Y."/>
            <person name="Zwiers L.-H."/>
            <person name="Turgeon B."/>
            <person name="Goodwin S."/>
            <person name="Spatafora J."/>
            <person name="Crous P."/>
            <person name="Grigoriev I."/>
        </authorList>
    </citation>
    <scope>NUCLEOTIDE SEQUENCE</scope>
    <source>
        <strain evidence="3">CBS 122367</strain>
    </source>
</reference>
<feature type="compositionally biased region" description="Low complexity" evidence="1">
    <location>
        <begin position="131"/>
        <end position="141"/>
    </location>
</feature>
<sequence length="452" mass="50679">MTDSAAGAAAPRKKRFAFKKAAWQTAPKADRKEETDMFSHSNEFRDIVAEQTQRKHEEKKKAEESRKRKLDEERERKRRKVSTELHEKIPGSGSASSARGSRLSSKARSETPLSPIRNSSLDTFSKRYDSLAKSSSAASSAQNDSHVMALGDSDDDFVPCHKASPTPVKQPIPATQPIPIHSKRASSEELEEIEDPKAEQYRAAARERRAKREAAEKAAKEAQAQERAAASDSKPACVQLLITSQLPYTRPIMVKVRIDATIGMPRVAWCEKQGFTQAQTDDVFLSYKDRKVFDSTTIHVLGIKVDEHGNVSVPGDTTIYDETNLPKIHLYAWTPRFKEQWDKEAAEEAAARKKAAEAPPLVDETEAEQEPELEKTFKVVLVEKGQKHEAGVRMIVRPETDFGHLASAYKEKRGISKDQPITLIWDGDRLSPMDTIADTDLENMDTIEVHYK</sequence>
<dbReference type="Proteomes" id="UP000799291">
    <property type="component" value="Unassembled WGS sequence"/>
</dbReference>
<dbReference type="InterPro" id="IPR029071">
    <property type="entry name" value="Ubiquitin-like_domsf"/>
</dbReference>
<feature type="domain" description="Rad60/SUMO-like" evidence="2">
    <location>
        <begin position="380"/>
        <end position="449"/>
    </location>
</feature>
<feature type="compositionally biased region" description="Basic and acidic residues" evidence="1">
    <location>
        <begin position="195"/>
        <end position="224"/>
    </location>
</feature>
<dbReference type="SUPFAM" id="SSF54236">
    <property type="entry name" value="Ubiquitin-like"/>
    <property type="match status" value="1"/>
</dbReference>
<evidence type="ECO:0000259" key="2">
    <source>
        <dbReference type="Pfam" id="PF11976"/>
    </source>
</evidence>
<dbReference type="Gene3D" id="3.10.20.90">
    <property type="entry name" value="Phosphatidylinositol 3-kinase Catalytic Subunit, Chain A, domain 1"/>
    <property type="match status" value="1"/>
</dbReference>
<feature type="compositionally biased region" description="Basic and acidic residues" evidence="1">
    <location>
        <begin position="28"/>
        <end position="89"/>
    </location>
</feature>
<dbReference type="Pfam" id="PF11976">
    <property type="entry name" value="Rad60-SLD"/>
    <property type="match status" value="1"/>
</dbReference>
<feature type="compositionally biased region" description="Low complexity" evidence="1">
    <location>
        <begin position="91"/>
        <end position="106"/>
    </location>
</feature>